<reference evidence="4 5" key="1">
    <citation type="journal article" date="2008" name="Nature">
        <title>The Phaeodactylum genome reveals the evolutionary history of diatom genomes.</title>
        <authorList>
            <person name="Bowler C."/>
            <person name="Allen A.E."/>
            <person name="Badger J.H."/>
            <person name="Grimwood J."/>
            <person name="Jabbari K."/>
            <person name="Kuo A."/>
            <person name="Maheswari U."/>
            <person name="Martens C."/>
            <person name="Maumus F."/>
            <person name="Otillar R.P."/>
            <person name="Rayko E."/>
            <person name="Salamov A."/>
            <person name="Vandepoele K."/>
            <person name="Beszteri B."/>
            <person name="Gruber A."/>
            <person name="Heijde M."/>
            <person name="Katinka M."/>
            <person name="Mock T."/>
            <person name="Valentin K."/>
            <person name="Verret F."/>
            <person name="Berges J.A."/>
            <person name="Brownlee C."/>
            <person name="Cadoret J.P."/>
            <person name="Chiovitti A."/>
            <person name="Choi C.J."/>
            <person name="Coesel S."/>
            <person name="De Martino A."/>
            <person name="Detter J.C."/>
            <person name="Durkin C."/>
            <person name="Falciatore A."/>
            <person name="Fournet J."/>
            <person name="Haruta M."/>
            <person name="Huysman M.J."/>
            <person name="Jenkins B.D."/>
            <person name="Jiroutova K."/>
            <person name="Jorgensen R.E."/>
            <person name="Joubert Y."/>
            <person name="Kaplan A."/>
            <person name="Kroger N."/>
            <person name="Kroth P.G."/>
            <person name="La Roche J."/>
            <person name="Lindquist E."/>
            <person name="Lommer M."/>
            <person name="Martin-Jezequel V."/>
            <person name="Lopez P.J."/>
            <person name="Lucas S."/>
            <person name="Mangogna M."/>
            <person name="McGinnis K."/>
            <person name="Medlin L.K."/>
            <person name="Montsant A."/>
            <person name="Oudot-Le Secq M.P."/>
            <person name="Napoli C."/>
            <person name="Obornik M."/>
            <person name="Parker M.S."/>
            <person name="Petit J.L."/>
            <person name="Porcel B.M."/>
            <person name="Poulsen N."/>
            <person name="Robison M."/>
            <person name="Rychlewski L."/>
            <person name="Rynearson T.A."/>
            <person name="Schmutz J."/>
            <person name="Shapiro H."/>
            <person name="Siaut M."/>
            <person name="Stanley M."/>
            <person name="Sussman M.R."/>
            <person name="Taylor A.R."/>
            <person name="Vardi A."/>
            <person name="von Dassow P."/>
            <person name="Vyverman W."/>
            <person name="Willis A."/>
            <person name="Wyrwicz L.S."/>
            <person name="Rokhsar D.S."/>
            <person name="Weissenbach J."/>
            <person name="Armbrust E.V."/>
            <person name="Green B.R."/>
            <person name="Van de Peer Y."/>
            <person name="Grigoriev I.V."/>
        </authorList>
    </citation>
    <scope>NUCLEOTIDE SEQUENCE [LARGE SCALE GENOMIC DNA]</scope>
    <source>
        <strain evidence="4 5">CCAP 1055/1</strain>
    </source>
</reference>
<organism evidence="4 5">
    <name type="scientific">Phaeodactylum tricornutum (strain CCAP 1055/1)</name>
    <dbReference type="NCBI Taxonomy" id="556484"/>
    <lineage>
        <taxon>Eukaryota</taxon>
        <taxon>Sar</taxon>
        <taxon>Stramenopiles</taxon>
        <taxon>Ochrophyta</taxon>
        <taxon>Bacillariophyta</taxon>
        <taxon>Bacillariophyceae</taxon>
        <taxon>Bacillariophycidae</taxon>
        <taxon>Naviculales</taxon>
        <taxon>Phaeodactylaceae</taxon>
        <taxon>Phaeodactylum</taxon>
    </lineage>
</organism>
<accession>B7GAB2</accession>
<dbReference type="InterPro" id="IPR012945">
    <property type="entry name" value="Tubulin-bd_cofactor_C_dom"/>
</dbReference>
<dbReference type="Proteomes" id="UP000000759">
    <property type="component" value="Chromosome 22"/>
</dbReference>
<dbReference type="RefSeq" id="XP_002184166.1">
    <property type="nucleotide sequence ID" value="XM_002184130.1"/>
</dbReference>
<name>B7GAB2_PHATC</name>
<feature type="region of interest" description="Disordered" evidence="2">
    <location>
        <begin position="283"/>
        <end position="317"/>
    </location>
</feature>
<proteinExistence type="inferred from homology"/>
<dbReference type="eggNOG" id="KOG4416">
    <property type="taxonomic scope" value="Eukaryota"/>
</dbReference>
<feature type="domain" description="C-CAP/cofactor C-like" evidence="3">
    <location>
        <begin position="458"/>
        <end position="601"/>
    </location>
</feature>
<dbReference type="PaxDb" id="2850-Phatr49350"/>
<dbReference type="HOGENOM" id="CLU_350048_0_0_1"/>
<dbReference type="InterPro" id="IPR016098">
    <property type="entry name" value="CAP/MinC_C"/>
</dbReference>
<feature type="region of interest" description="Disordered" evidence="2">
    <location>
        <begin position="1"/>
        <end position="20"/>
    </location>
</feature>
<dbReference type="InParanoid" id="B7GAB2"/>
<dbReference type="EMBL" id="CM000624">
    <property type="protein sequence ID" value="EEC44344.1"/>
    <property type="molecule type" value="Genomic_DNA"/>
</dbReference>
<evidence type="ECO:0000313" key="4">
    <source>
        <dbReference type="EMBL" id="EEC44344.1"/>
    </source>
</evidence>
<reference evidence="5" key="2">
    <citation type="submission" date="2008-08" db="EMBL/GenBank/DDBJ databases">
        <authorList>
            <consortium name="Diatom Consortium"/>
            <person name="Grigoriev I."/>
            <person name="Grimwood J."/>
            <person name="Kuo A."/>
            <person name="Otillar R.P."/>
            <person name="Salamov A."/>
            <person name="Detter J.C."/>
            <person name="Lindquist E."/>
            <person name="Shapiro H."/>
            <person name="Lucas S."/>
            <person name="Glavina del Rio T."/>
            <person name="Pitluck S."/>
            <person name="Rokhsar D."/>
            <person name="Bowler C."/>
        </authorList>
    </citation>
    <scope>GENOME REANNOTATION</scope>
    <source>
        <strain evidence="5">CCAP 1055/1</strain>
    </source>
</reference>
<dbReference type="Pfam" id="PF07986">
    <property type="entry name" value="TBCC"/>
    <property type="match status" value="1"/>
</dbReference>
<gene>
    <name evidence="4" type="ORF">PHATRDRAFT_49350</name>
</gene>
<keyword evidence="5" id="KW-1185">Reference proteome</keyword>
<evidence type="ECO:0000313" key="5">
    <source>
        <dbReference type="Proteomes" id="UP000000759"/>
    </source>
</evidence>
<evidence type="ECO:0000256" key="2">
    <source>
        <dbReference type="SAM" id="MobiDB-lite"/>
    </source>
</evidence>
<feature type="compositionally biased region" description="Polar residues" evidence="2">
    <location>
        <begin position="465"/>
        <end position="474"/>
    </location>
</feature>
<dbReference type="InterPro" id="IPR039589">
    <property type="entry name" value="TBCC1"/>
</dbReference>
<feature type="region of interest" description="Disordered" evidence="2">
    <location>
        <begin position="455"/>
        <end position="474"/>
    </location>
</feature>
<dbReference type="Gene3D" id="2.160.20.70">
    <property type="match status" value="1"/>
</dbReference>
<protein>
    <recommendedName>
        <fullName evidence="3">C-CAP/cofactor C-like domain-containing protein</fullName>
    </recommendedName>
</protein>
<sequence length="805" mass="87954">MNDSYNRSSEHRTLVGVDSSSAVPHGDGITLSAKPHAFAGAILSPKHARELTPSLCLAIASALAEQSHRKALLPYTLWISEAWRVLGWAEPSAALFWEMATMYHALYLATRAHAADYPGTATHIPPILSCGSNSSLGSGTTNPTERQLVTALEKKKISTTASAKELPAWLVGTFLLLHCEEFAYQRNLSGLDDRRFYGATTGQSDARTEPLRNTANVDFATLFKHPSLSPRTRLHAGWNNDNSHCTAYLLRHLRKILLLAAIPHNQDAVNACMHLAALPSPPPTLSAERLRHSSTNARPKYSPDELRRQHDEEHGQVGSNVKLTLDDLERLHLLLQLPHGGAFEDSPIQIGEFLWTSLKMASPPPMATIPLGDVEEEIRQHLEMELFMAGRGDGNKHGVSADEEETAHSALAKLSLSGTKGGGSGDTSDRATQPDNVYQKELSYVHLRGKTIVLKPNPPEPVSGASVTSHEPHATSNFASPSRLHDLVISECSDAHFYLLQPFEHATIAACTGCTIVVGAVAGLLHIVDCEKTSITSAARRLLVSNSSDVQMCVFTPSPPLLVGDNRSCQFAPYNTYYDGFREDLLATGLAAAVVPEHQSPYHGSGGRNYTDTDGSWPPLQCASNKWKHPVELARLEMPQIPPTPPGPSNTSIGGVASAGADDKAMGKSGTGNDTSVHAPVLVPASEFHILFVPIESDASKQRRLEADENDHSSEPGRLESQYCRLLSELLQTSPFRLPMEYERRVLMKVDRMKTIQQSVQKNLTTEQQAKFEEELNRGFRDWLVTSGNLRQVLDLVHLERRGGV</sequence>
<comment type="similarity">
    <text evidence="1">Belongs to the TBCC family.</text>
</comment>
<dbReference type="PANTHER" id="PTHR16052:SF0">
    <property type="entry name" value="TBCC DOMAIN-CONTAINING PROTEIN 1"/>
    <property type="match status" value="1"/>
</dbReference>
<evidence type="ECO:0000259" key="3">
    <source>
        <dbReference type="PROSITE" id="PS51329"/>
    </source>
</evidence>
<dbReference type="PROSITE" id="PS51329">
    <property type="entry name" value="C_CAP_COFACTOR_C"/>
    <property type="match status" value="1"/>
</dbReference>
<dbReference type="GeneID" id="7195871"/>
<evidence type="ECO:0000256" key="1">
    <source>
        <dbReference type="ARBA" id="ARBA00008848"/>
    </source>
</evidence>
<feature type="region of interest" description="Disordered" evidence="2">
    <location>
        <begin position="640"/>
        <end position="671"/>
    </location>
</feature>
<feature type="compositionally biased region" description="Basic and acidic residues" evidence="2">
    <location>
        <begin position="301"/>
        <end position="315"/>
    </location>
</feature>
<dbReference type="OrthoDB" id="427777at2759"/>
<dbReference type="KEGG" id="pti:PHATRDRAFT_49350"/>
<dbReference type="InterPro" id="IPR017901">
    <property type="entry name" value="C-CAP_CF_C-like"/>
</dbReference>
<feature type="region of interest" description="Disordered" evidence="2">
    <location>
        <begin position="414"/>
        <end position="435"/>
    </location>
</feature>
<dbReference type="PANTHER" id="PTHR16052">
    <property type="entry name" value="TBCC DOMAIN-CONTAINING PROTEIN 1"/>
    <property type="match status" value="1"/>
</dbReference>
<dbReference type="AlphaFoldDB" id="B7GAB2"/>